<dbReference type="AlphaFoldDB" id="A0A2A3ELG0"/>
<name>A0A2A3ELG0_APICC</name>
<feature type="transmembrane region" description="Helical" evidence="4">
    <location>
        <begin position="798"/>
        <end position="819"/>
    </location>
</feature>
<evidence type="ECO:0000259" key="5">
    <source>
        <dbReference type="PROSITE" id="PS01180"/>
    </source>
</evidence>
<feature type="compositionally biased region" description="Basic and acidic residues" evidence="3">
    <location>
        <begin position="409"/>
        <end position="421"/>
    </location>
</feature>
<protein>
    <recommendedName>
        <fullName evidence="5">CUB domain-containing protein</fullName>
    </recommendedName>
</protein>
<dbReference type="OrthoDB" id="10037824at2759"/>
<dbReference type="PROSITE" id="PS01180">
    <property type="entry name" value="CUB"/>
    <property type="match status" value="1"/>
</dbReference>
<dbReference type="Gene3D" id="2.60.120.290">
    <property type="entry name" value="Spermadhesin, CUB domain"/>
    <property type="match status" value="1"/>
</dbReference>
<dbReference type="PANTHER" id="PTHR47537:SF4">
    <property type="entry name" value="GH12701P"/>
    <property type="match status" value="1"/>
</dbReference>
<evidence type="ECO:0000313" key="7">
    <source>
        <dbReference type="Proteomes" id="UP000242457"/>
    </source>
</evidence>
<dbReference type="InterPro" id="IPR056707">
    <property type="entry name" value="DUF7805"/>
</dbReference>
<reference evidence="6 7" key="1">
    <citation type="submission" date="2014-07" db="EMBL/GenBank/DDBJ databases">
        <title>Genomic and transcriptomic analysis on Apis cerana provide comprehensive insights into honey bee biology.</title>
        <authorList>
            <person name="Diao Q."/>
            <person name="Sun L."/>
            <person name="Zheng H."/>
            <person name="Zheng H."/>
            <person name="Xu S."/>
            <person name="Wang S."/>
            <person name="Zeng Z."/>
            <person name="Hu F."/>
            <person name="Su S."/>
            <person name="Wu J."/>
        </authorList>
    </citation>
    <scope>NUCLEOTIDE SEQUENCE [LARGE SCALE GENOMIC DNA]</scope>
    <source>
        <tissue evidence="6">Pupae without intestine</tissue>
    </source>
</reference>
<evidence type="ECO:0000256" key="4">
    <source>
        <dbReference type="SAM" id="Phobius"/>
    </source>
</evidence>
<feature type="domain" description="CUB" evidence="5">
    <location>
        <begin position="130"/>
        <end position="281"/>
    </location>
</feature>
<dbReference type="STRING" id="94128.A0A2A3ELG0"/>
<keyword evidence="7" id="KW-1185">Reference proteome</keyword>
<keyword evidence="4" id="KW-1133">Transmembrane helix</keyword>
<evidence type="ECO:0000256" key="2">
    <source>
        <dbReference type="PROSITE-ProRule" id="PRU00059"/>
    </source>
</evidence>
<dbReference type="PANTHER" id="PTHR47537">
    <property type="entry name" value="CUBILIN"/>
    <property type="match status" value="1"/>
</dbReference>
<accession>A0A2A3ELG0</accession>
<keyword evidence="4" id="KW-0472">Membrane</keyword>
<dbReference type="InterPro" id="IPR053207">
    <property type="entry name" value="Non-NMDA_GluR_Accessory"/>
</dbReference>
<dbReference type="SUPFAM" id="SSF49854">
    <property type="entry name" value="Spermadhesin, CUB domain"/>
    <property type="match status" value="1"/>
</dbReference>
<proteinExistence type="predicted"/>
<gene>
    <name evidence="6" type="ORF">APICC_09795</name>
</gene>
<dbReference type="SMART" id="SM00042">
    <property type="entry name" value="CUB"/>
    <property type="match status" value="1"/>
</dbReference>
<sequence>MAAEMDATPTGVRFQKDTKPLSCYPCNKTYYGDVGKTYDLELHRPKEDKVPYICKLTFSAPGGDLGDIVQARITQATGTPASTETTLSTSSSDYMNSSMAMPVQMVEQPSETTKPSTEQYLGDLISGTYCSRIFSDCDRKKCRLQSPNFPGLYPRNLTCYYAVRQHDVPPGKHALISVKQPRGQLVAIRARPAATQAESSPRELRLWNDCDVVQDYVTVYDGYTTRDPVILKFCGGGEPVPEATSSGTEILVEFTTSPYGTFLHPTPPHSLHGFQLEVQVKFVDADSPTYAKNKHCEFWLQGSGGGVLASPRHSLPRNSTCLYHLRGAGPALPSPTPPRPLPKFPEQRPGTVWRRPAPRAPQPQFRVWLSILKFHVGTSLSTGDEDCSTTLMVWDGEMMPLSECYDPTCEKEHQRHGDRSGADPPHPLAARPAGNTTLLARYCKDKVPRTCDHAILQNTSRPCSLGESFVSSGSTLTIEMRMVESTALSCVYRFEGEHDEIVKLRFNKLLNGNRTCRSVSSPDFNRLLCVGSENFFVKVLDLPWPNAPPVQRDCLCSNRSLPINIKSTSNIVEVHFTVRSMDALDDYNNLFFEGIWEFVKTIPCLQKRRVRGPSGEIKYKAPIVDEDEKNCEKHPWLIDPGPNQYLYVKMHGTIMSNTSKCATKNRIVVHTGGTIHVSVCPKPPAESRHHVVEVFSDGWAVSSNAMILVPGQDPIRTIAIEFIIKEPDTYTVTWLELTRRPSVTSTAGLQMPRDCEQRCPELDACINASLWCDGISHCPSGYDEALTHCSVLLQLPPLHLGLGLLAIITILAVIIFVIWRICRQRTNRSISQHRLKSISSETAIIDGKEVIC</sequence>
<keyword evidence="1" id="KW-1015">Disulfide bond</keyword>
<dbReference type="CDD" id="cd00041">
    <property type="entry name" value="CUB"/>
    <property type="match status" value="1"/>
</dbReference>
<evidence type="ECO:0000256" key="3">
    <source>
        <dbReference type="SAM" id="MobiDB-lite"/>
    </source>
</evidence>
<keyword evidence="4" id="KW-0812">Transmembrane</keyword>
<dbReference type="Proteomes" id="UP000242457">
    <property type="component" value="Unassembled WGS sequence"/>
</dbReference>
<dbReference type="FunFam" id="2.60.120.290:FF:000065">
    <property type="entry name" value="Uncharacterized protein, isoform E"/>
    <property type="match status" value="1"/>
</dbReference>
<evidence type="ECO:0000256" key="1">
    <source>
        <dbReference type="ARBA" id="ARBA00023157"/>
    </source>
</evidence>
<dbReference type="InterPro" id="IPR000859">
    <property type="entry name" value="CUB_dom"/>
</dbReference>
<dbReference type="Pfam" id="PF25090">
    <property type="entry name" value="DUF7805"/>
    <property type="match status" value="1"/>
</dbReference>
<organism evidence="6 7">
    <name type="scientific">Apis cerana cerana</name>
    <name type="common">Oriental honeybee</name>
    <dbReference type="NCBI Taxonomy" id="94128"/>
    <lineage>
        <taxon>Eukaryota</taxon>
        <taxon>Metazoa</taxon>
        <taxon>Ecdysozoa</taxon>
        <taxon>Arthropoda</taxon>
        <taxon>Hexapoda</taxon>
        <taxon>Insecta</taxon>
        <taxon>Pterygota</taxon>
        <taxon>Neoptera</taxon>
        <taxon>Endopterygota</taxon>
        <taxon>Hymenoptera</taxon>
        <taxon>Apocrita</taxon>
        <taxon>Aculeata</taxon>
        <taxon>Apoidea</taxon>
        <taxon>Anthophila</taxon>
        <taxon>Apidae</taxon>
        <taxon>Apis</taxon>
    </lineage>
</organism>
<feature type="region of interest" description="Disordered" evidence="3">
    <location>
        <begin position="409"/>
        <end position="432"/>
    </location>
</feature>
<evidence type="ECO:0000313" key="6">
    <source>
        <dbReference type="EMBL" id="PBC32643.1"/>
    </source>
</evidence>
<comment type="caution">
    <text evidence="2">Lacks conserved residue(s) required for the propagation of feature annotation.</text>
</comment>
<dbReference type="GO" id="GO:0005886">
    <property type="term" value="C:plasma membrane"/>
    <property type="evidence" value="ECO:0007669"/>
    <property type="project" value="TreeGrafter"/>
</dbReference>
<dbReference type="InterPro" id="IPR035914">
    <property type="entry name" value="Sperma_CUB_dom_sf"/>
</dbReference>
<dbReference type="EMBL" id="KZ288215">
    <property type="protein sequence ID" value="PBC32643.1"/>
    <property type="molecule type" value="Genomic_DNA"/>
</dbReference>